<evidence type="ECO:0000313" key="4">
    <source>
        <dbReference type="RefSeq" id="XP_022761668.1"/>
    </source>
</evidence>
<protein>
    <submittedName>
        <fullName evidence="4">Uncharacterized protein LOC111307756 isoform X1</fullName>
    </submittedName>
</protein>
<dbReference type="OrthoDB" id="953454at2759"/>
<feature type="region of interest" description="Disordered" evidence="2">
    <location>
        <begin position="40"/>
        <end position="60"/>
    </location>
</feature>
<feature type="region of interest" description="Disordered" evidence="2">
    <location>
        <begin position="277"/>
        <end position="301"/>
    </location>
</feature>
<keyword evidence="1" id="KW-0175">Coiled coil</keyword>
<evidence type="ECO:0000313" key="3">
    <source>
        <dbReference type="Proteomes" id="UP000515121"/>
    </source>
</evidence>
<evidence type="ECO:0000256" key="1">
    <source>
        <dbReference type="SAM" id="Coils"/>
    </source>
</evidence>
<organism evidence="3 4">
    <name type="scientific">Durio zibethinus</name>
    <name type="common">Durian</name>
    <dbReference type="NCBI Taxonomy" id="66656"/>
    <lineage>
        <taxon>Eukaryota</taxon>
        <taxon>Viridiplantae</taxon>
        <taxon>Streptophyta</taxon>
        <taxon>Embryophyta</taxon>
        <taxon>Tracheophyta</taxon>
        <taxon>Spermatophyta</taxon>
        <taxon>Magnoliopsida</taxon>
        <taxon>eudicotyledons</taxon>
        <taxon>Gunneridae</taxon>
        <taxon>Pentapetalae</taxon>
        <taxon>rosids</taxon>
        <taxon>malvids</taxon>
        <taxon>Malvales</taxon>
        <taxon>Malvaceae</taxon>
        <taxon>Helicteroideae</taxon>
        <taxon>Durio</taxon>
    </lineage>
</organism>
<evidence type="ECO:0000256" key="2">
    <source>
        <dbReference type="SAM" id="MobiDB-lite"/>
    </source>
</evidence>
<dbReference type="KEGG" id="dzi:111307756"/>
<reference evidence="4" key="1">
    <citation type="submission" date="2025-08" db="UniProtKB">
        <authorList>
            <consortium name="RefSeq"/>
        </authorList>
    </citation>
    <scope>IDENTIFICATION</scope>
    <source>
        <tissue evidence="4">Fruit stalk</tissue>
    </source>
</reference>
<name>A0A6P6AA05_DURZI</name>
<dbReference type="RefSeq" id="XP_022761668.1">
    <property type="nucleotide sequence ID" value="XM_022905933.1"/>
</dbReference>
<proteinExistence type="predicted"/>
<dbReference type="Proteomes" id="UP000515121">
    <property type="component" value="Unplaced"/>
</dbReference>
<sequence length="301" mass="32931">MATTSKSKKQIAGEKKIVIVEGRHPQKMVGSSVAEAALTEATNQHKQTGRKRERTEAQRIAHRATCRKFRLKEKGRRTELKKMETEYFEMVPKFEKMNSENQRLKMELEESISENERRRKEIEGLKRTLEEQGQSISILNKYVELFASQTFEPVSDYPNITASSAVSSLGANPDFSSLFDAQNDNRLSLPAAPNNYLGKSGDGAGYSSGANHNFSNVSDAFAPNCHNNIVDSATGVGAVSFSDYLLDVVDVPNLPGNIGSFTNDPADGVGTSFVEDSLNVDDDPNLHDNAGPFIDGPPAGN</sequence>
<accession>A0A6P6AA05</accession>
<keyword evidence="3" id="KW-1185">Reference proteome</keyword>
<gene>
    <name evidence="4" type="primary">LOC111307756</name>
</gene>
<feature type="coiled-coil region" evidence="1">
    <location>
        <begin position="94"/>
        <end position="132"/>
    </location>
</feature>
<dbReference type="GeneID" id="111307756"/>
<dbReference type="AlphaFoldDB" id="A0A6P6AA05"/>